<organism evidence="2 3">
    <name type="scientific">Arthrobacter jiangjiafuii</name>
    <dbReference type="NCBI Taxonomy" id="2817475"/>
    <lineage>
        <taxon>Bacteria</taxon>
        <taxon>Bacillati</taxon>
        <taxon>Actinomycetota</taxon>
        <taxon>Actinomycetes</taxon>
        <taxon>Micrococcales</taxon>
        <taxon>Micrococcaceae</taxon>
        <taxon>Arthrobacter</taxon>
    </lineage>
</organism>
<gene>
    <name evidence="2" type="ORF">KKR91_14135</name>
</gene>
<sequence length="407" mass="43772">MRITKKMQMVSVFAAAAVLAAGCGAPGSDAASTPLATGDVPDKPSEAVTLNILDVAGNKQLTGDIFDSFAKENPDIISEVTWETAGAPDMAGKLKAQQQAGNLQIDLVLTGTDGLSAGISEDLFVPIAADFSDRLSNMENYQEPAAEMQKLAQDKGVALTYYPSGPLLEYNPDKVPNPPTTAEELLAWTQENPGKFGYARPANSGPGRTFLMGLPYILGDSDPKDPEAGWAKTWDYLKQLNQNISSYPTGTGVTMNNLKNGTWDMAMTTTGWDINPRALEQVPANFKVQALEGFTWVTDAQYAVVPKGVSEDTMSAILAVLQYALSPEQQAKTYDSGYFYPGPAVEDVTLDMAPQSSQDIITKFGRPEYDALIEDNPKATPISAEDLVTAFNTWDTEVASGKIEEKK</sequence>
<feature type="signal peptide" evidence="1">
    <location>
        <begin position="1"/>
        <end position="30"/>
    </location>
</feature>
<dbReference type="Pfam" id="PF13416">
    <property type="entry name" value="SBP_bac_8"/>
    <property type="match status" value="1"/>
</dbReference>
<dbReference type="EMBL" id="CP076022">
    <property type="protein sequence ID" value="QWC09600.1"/>
    <property type="molecule type" value="Genomic_DNA"/>
</dbReference>
<evidence type="ECO:0000256" key="1">
    <source>
        <dbReference type="SAM" id="SignalP"/>
    </source>
</evidence>
<protein>
    <submittedName>
        <fullName evidence="2">Extracellular solute-binding protein</fullName>
    </submittedName>
</protein>
<evidence type="ECO:0000313" key="2">
    <source>
        <dbReference type="EMBL" id="QWC09600.1"/>
    </source>
</evidence>
<keyword evidence="1" id="KW-0732">Signal</keyword>
<accession>A0A975M486</accession>
<dbReference type="AlphaFoldDB" id="A0A975M486"/>
<evidence type="ECO:0000313" key="3">
    <source>
        <dbReference type="Proteomes" id="UP000676885"/>
    </source>
</evidence>
<name>A0A975M486_9MICC</name>
<keyword evidence="3" id="KW-1185">Reference proteome</keyword>
<dbReference type="RefSeq" id="WP_210227827.1">
    <property type="nucleotide sequence ID" value="NZ_CP076022.1"/>
</dbReference>
<dbReference type="Gene3D" id="3.40.190.10">
    <property type="entry name" value="Periplasmic binding protein-like II"/>
    <property type="match status" value="2"/>
</dbReference>
<dbReference type="PANTHER" id="PTHR42779">
    <property type="entry name" value="PROTEIN YNJB"/>
    <property type="match status" value="1"/>
</dbReference>
<dbReference type="InterPro" id="IPR006059">
    <property type="entry name" value="SBP"/>
</dbReference>
<dbReference type="SUPFAM" id="SSF53850">
    <property type="entry name" value="Periplasmic binding protein-like II"/>
    <property type="match status" value="1"/>
</dbReference>
<dbReference type="Proteomes" id="UP000676885">
    <property type="component" value="Chromosome"/>
</dbReference>
<dbReference type="PANTHER" id="PTHR42779:SF1">
    <property type="entry name" value="PROTEIN YNJB"/>
    <property type="match status" value="1"/>
</dbReference>
<reference evidence="2 3" key="1">
    <citation type="submission" date="2021-05" db="EMBL/GenBank/DDBJ databases">
        <title>Novel species in genus Arthrobacter.</title>
        <authorList>
            <person name="Zhang G."/>
        </authorList>
    </citation>
    <scope>NUCLEOTIDE SEQUENCE [LARGE SCALE GENOMIC DNA]</scope>
    <source>
        <strain evidence="3">zg-ZUI227</strain>
    </source>
</reference>
<proteinExistence type="predicted"/>
<dbReference type="KEGG" id="ajg:KKR91_14135"/>
<feature type="chain" id="PRO_5036962521" evidence="1">
    <location>
        <begin position="31"/>
        <end position="407"/>
    </location>
</feature>
<dbReference type="PROSITE" id="PS51257">
    <property type="entry name" value="PROKAR_LIPOPROTEIN"/>
    <property type="match status" value="1"/>
</dbReference>